<dbReference type="Pfam" id="PF13505">
    <property type="entry name" value="OMP_b-brl"/>
    <property type="match status" value="1"/>
</dbReference>
<evidence type="ECO:0000313" key="5">
    <source>
        <dbReference type="Proteomes" id="UP000603141"/>
    </source>
</evidence>
<dbReference type="SUPFAM" id="SSF56925">
    <property type="entry name" value="OMPA-like"/>
    <property type="match status" value="1"/>
</dbReference>
<feature type="chain" id="PRO_5037142353" description="Outer membrane protein beta-barrel domain-containing protein" evidence="2">
    <location>
        <begin position="26"/>
        <end position="191"/>
    </location>
</feature>
<keyword evidence="1 2" id="KW-0732">Signal</keyword>
<dbReference type="InterPro" id="IPR011250">
    <property type="entry name" value="OMP/PagP_B-barrel"/>
</dbReference>
<proteinExistence type="predicted"/>
<dbReference type="EMBL" id="JAENIJ010000020">
    <property type="protein sequence ID" value="MBK1883370.1"/>
    <property type="molecule type" value="Genomic_DNA"/>
</dbReference>
<evidence type="ECO:0000313" key="4">
    <source>
        <dbReference type="EMBL" id="MBK1883370.1"/>
    </source>
</evidence>
<reference evidence="4" key="1">
    <citation type="submission" date="2021-01" db="EMBL/GenBank/DDBJ databases">
        <title>Modified the classification status of verrucomicrobia.</title>
        <authorList>
            <person name="Feng X."/>
        </authorList>
    </citation>
    <scope>NUCLEOTIDE SEQUENCE</scope>
    <source>
        <strain evidence="4">KCTC 22041</strain>
    </source>
</reference>
<dbReference type="InterPro" id="IPR027385">
    <property type="entry name" value="Beta-barrel_OMP"/>
</dbReference>
<dbReference type="Gene3D" id="2.40.160.20">
    <property type="match status" value="1"/>
</dbReference>
<evidence type="ECO:0000256" key="1">
    <source>
        <dbReference type="ARBA" id="ARBA00022729"/>
    </source>
</evidence>
<evidence type="ECO:0000256" key="2">
    <source>
        <dbReference type="SAM" id="SignalP"/>
    </source>
</evidence>
<sequence>MLRKSKSSISAFLTVMAVGSGISQAAVLSDLGNKISETTGVHLSNDELPDLSKGVQEFGLSGNLNWDTSTKYALDLSYGRFVAQGWMVGVKGGVIGENSDASFDLGLFTEYNFCTGTKWVPFVGLGADWARVNDGHFDADAVRLSGEFGVKYFLRANMALSASMTGSWISNTTPDGDDFGKQVNFGLRFYF</sequence>
<comment type="caution">
    <text evidence="4">The sequence shown here is derived from an EMBL/GenBank/DDBJ whole genome shotgun (WGS) entry which is preliminary data.</text>
</comment>
<accession>A0A934VWK3</accession>
<feature type="signal peptide" evidence="2">
    <location>
        <begin position="1"/>
        <end position="25"/>
    </location>
</feature>
<dbReference type="AlphaFoldDB" id="A0A934VWK3"/>
<keyword evidence="5" id="KW-1185">Reference proteome</keyword>
<feature type="domain" description="Outer membrane protein beta-barrel" evidence="3">
    <location>
        <begin position="15"/>
        <end position="189"/>
    </location>
</feature>
<evidence type="ECO:0000259" key="3">
    <source>
        <dbReference type="Pfam" id="PF13505"/>
    </source>
</evidence>
<dbReference type="RefSeq" id="WP_200271444.1">
    <property type="nucleotide sequence ID" value="NZ_JAENIJ010000020.1"/>
</dbReference>
<name>A0A934VWK3_9BACT</name>
<organism evidence="4 5">
    <name type="scientific">Luteolibacter pohnpeiensis</name>
    <dbReference type="NCBI Taxonomy" id="454153"/>
    <lineage>
        <taxon>Bacteria</taxon>
        <taxon>Pseudomonadati</taxon>
        <taxon>Verrucomicrobiota</taxon>
        <taxon>Verrucomicrobiia</taxon>
        <taxon>Verrucomicrobiales</taxon>
        <taxon>Verrucomicrobiaceae</taxon>
        <taxon>Luteolibacter</taxon>
    </lineage>
</organism>
<protein>
    <recommendedName>
        <fullName evidence="3">Outer membrane protein beta-barrel domain-containing protein</fullName>
    </recommendedName>
</protein>
<dbReference type="Proteomes" id="UP000603141">
    <property type="component" value="Unassembled WGS sequence"/>
</dbReference>
<gene>
    <name evidence="4" type="ORF">JIN85_13160</name>
</gene>